<accession>A0A834NP23</accession>
<dbReference type="EMBL" id="JACSDZ010000002">
    <property type="protein sequence ID" value="KAF7414770.1"/>
    <property type="molecule type" value="Genomic_DNA"/>
</dbReference>
<evidence type="ECO:0000313" key="1">
    <source>
        <dbReference type="EMBL" id="KAF7414770.1"/>
    </source>
</evidence>
<dbReference type="AlphaFoldDB" id="A0A834NP23"/>
<protein>
    <submittedName>
        <fullName evidence="1">Uncharacterized protein</fullName>
    </submittedName>
</protein>
<reference evidence="1" key="1">
    <citation type="journal article" date="2020" name="G3 (Bethesda)">
        <title>High-Quality Assemblies for Three Invasive Social Wasps from the &lt;i&gt;Vespula&lt;/i&gt; Genus.</title>
        <authorList>
            <person name="Harrop T.W.R."/>
            <person name="Guhlin J."/>
            <person name="McLaughlin G.M."/>
            <person name="Permina E."/>
            <person name="Stockwell P."/>
            <person name="Gilligan J."/>
            <person name="Le Lec M.F."/>
            <person name="Gruber M.A.M."/>
            <person name="Quinn O."/>
            <person name="Lovegrove M."/>
            <person name="Duncan E.J."/>
            <person name="Remnant E.J."/>
            <person name="Van Eeckhoven J."/>
            <person name="Graham B."/>
            <person name="Knapp R.A."/>
            <person name="Langford K.W."/>
            <person name="Kronenberg Z."/>
            <person name="Press M.O."/>
            <person name="Eacker S.M."/>
            <person name="Wilson-Rankin E.E."/>
            <person name="Purcell J."/>
            <person name="Lester P.J."/>
            <person name="Dearden P.K."/>
        </authorList>
    </citation>
    <scope>NUCLEOTIDE SEQUENCE</scope>
    <source>
        <strain evidence="1">Linc-1</strain>
    </source>
</reference>
<sequence>MLGERRIGPAPARDGRAEKSWHHAKMRIHVALSLRGPLFVWLIYETTTHDLHSGHVNVEGPLYDNLEARRCEEFEGRRTDP</sequence>
<evidence type="ECO:0000313" key="2">
    <source>
        <dbReference type="Proteomes" id="UP000617340"/>
    </source>
</evidence>
<comment type="caution">
    <text evidence="1">The sequence shown here is derived from an EMBL/GenBank/DDBJ whole genome shotgun (WGS) entry which is preliminary data.</text>
</comment>
<dbReference type="Proteomes" id="UP000617340">
    <property type="component" value="Unassembled WGS sequence"/>
</dbReference>
<keyword evidence="2" id="KW-1185">Reference proteome</keyword>
<organism evidence="1 2">
    <name type="scientific">Vespula germanica</name>
    <name type="common">German yellow jacket</name>
    <name type="synonym">Paravespula germanica</name>
    <dbReference type="NCBI Taxonomy" id="30212"/>
    <lineage>
        <taxon>Eukaryota</taxon>
        <taxon>Metazoa</taxon>
        <taxon>Ecdysozoa</taxon>
        <taxon>Arthropoda</taxon>
        <taxon>Hexapoda</taxon>
        <taxon>Insecta</taxon>
        <taxon>Pterygota</taxon>
        <taxon>Neoptera</taxon>
        <taxon>Endopterygota</taxon>
        <taxon>Hymenoptera</taxon>
        <taxon>Apocrita</taxon>
        <taxon>Aculeata</taxon>
        <taxon>Vespoidea</taxon>
        <taxon>Vespidae</taxon>
        <taxon>Vespinae</taxon>
        <taxon>Vespula</taxon>
    </lineage>
</organism>
<name>A0A834NP23_VESGE</name>
<proteinExistence type="predicted"/>
<gene>
    <name evidence="1" type="ORF">HZH68_003259</name>
</gene>